<evidence type="ECO:0000256" key="10">
    <source>
        <dbReference type="ARBA" id="ARBA00023224"/>
    </source>
</evidence>
<dbReference type="SUPFAM" id="SSF81321">
    <property type="entry name" value="Family A G protein-coupled receptor-like"/>
    <property type="match status" value="1"/>
</dbReference>
<keyword evidence="3 12" id="KW-0812">Transmembrane</keyword>
<dbReference type="InterPro" id="IPR003943">
    <property type="entry name" value="Prot_act_rcpt_3"/>
</dbReference>
<dbReference type="AlphaFoldDB" id="A0A5F8GHR1"/>
<feature type="signal peptide" evidence="13">
    <location>
        <begin position="1"/>
        <end position="20"/>
    </location>
</feature>
<feature type="transmembrane region" description="Helical" evidence="12">
    <location>
        <begin position="211"/>
        <end position="232"/>
    </location>
</feature>
<dbReference type="Bgee" id="ENSMODG00000036999">
    <property type="expression patterns" value="Expressed in lung and 11 other cell types or tissues"/>
</dbReference>
<keyword evidence="2" id="KW-1003">Cell membrane</keyword>
<dbReference type="InterPro" id="IPR003912">
    <property type="entry name" value="Protea_act_rcpt"/>
</dbReference>
<evidence type="ECO:0000256" key="4">
    <source>
        <dbReference type="ARBA" id="ARBA00022989"/>
    </source>
</evidence>
<dbReference type="GO" id="GO:0005886">
    <property type="term" value="C:plasma membrane"/>
    <property type="evidence" value="ECO:0000318"/>
    <property type="project" value="GO_Central"/>
</dbReference>
<reference evidence="15" key="2">
    <citation type="submission" date="2025-08" db="UniProtKB">
        <authorList>
            <consortium name="Ensembl"/>
        </authorList>
    </citation>
    <scope>IDENTIFICATION</scope>
</reference>
<dbReference type="GO" id="GO:0007186">
    <property type="term" value="P:G protein-coupled receptor signaling pathway"/>
    <property type="evidence" value="ECO:0000318"/>
    <property type="project" value="GO_Central"/>
</dbReference>
<dbReference type="KEGG" id="mdo:103104200"/>
<comment type="subcellular location">
    <subcellularLocation>
        <location evidence="1">Cell membrane</location>
        <topology evidence="1">Multi-pass membrane protein</topology>
    </subcellularLocation>
</comment>
<evidence type="ECO:0000256" key="3">
    <source>
        <dbReference type="ARBA" id="ARBA00022692"/>
    </source>
</evidence>
<dbReference type="STRING" id="13616.ENSMODP00000047065"/>
<evidence type="ECO:0000256" key="8">
    <source>
        <dbReference type="ARBA" id="ARBA00023170"/>
    </source>
</evidence>
<evidence type="ECO:0000256" key="6">
    <source>
        <dbReference type="ARBA" id="ARBA00023136"/>
    </source>
</evidence>
<dbReference type="GeneTree" id="ENSGT01050000244840"/>
<protein>
    <submittedName>
        <fullName evidence="15">Coagulation factor II thrombin receptor like 2</fullName>
    </submittedName>
</protein>
<dbReference type="OMA" id="YCSAQTI"/>
<sequence>METLLWATIQLLLLSSSAMSQRGADYDLEISGDSVLRIKTFQGVPQSSYEEIPLSAIEGWTGTTPTKEKCTMEKSSIVTLHVNNSTMGYLTSSLSTKLIPAIYIVVFLVGVSANAATLWMLYFQTKSITMNIFYINLAVADLLFCVTLPFKVAYHLHGNNWLFGEVMCRVITAVFYGNMYCSSLLLTCISVSRYLAIVYPFTYRGLPKRMYAMLACGLVWVTLFLYMVPLFITKQVYYLDQLGIYTCHDVHNTCEMMSHFHLYYFISLAFIGFVIPLGVIIFCYTSIIRTLKAYDQKWFWYFKVSLLILVIFAICFAPSNIILIIHHVNYNNNKNTDDLYFSYLIALCLGSLNSCLDPFLYFLMSKITDRSNAYLTIIKTS</sequence>
<dbReference type="PRINTS" id="PR00237">
    <property type="entry name" value="GPCRRHODOPSN"/>
</dbReference>
<dbReference type="Pfam" id="PF00001">
    <property type="entry name" value="7tm_1"/>
    <property type="match status" value="1"/>
</dbReference>
<dbReference type="InterPro" id="IPR000276">
    <property type="entry name" value="GPCR_Rhodpsn"/>
</dbReference>
<dbReference type="FunFam" id="1.20.1070.10:FF:000040">
    <property type="entry name" value="Coagulation factor 2 (thrombin) receptor"/>
    <property type="match status" value="1"/>
</dbReference>
<evidence type="ECO:0000313" key="15">
    <source>
        <dbReference type="Ensembl" id="ENSMODP00000047065.1"/>
    </source>
</evidence>
<name>A0A5F8GHR1_MONDO</name>
<evidence type="ECO:0000256" key="7">
    <source>
        <dbReference type="ARBA" id="ARBA00023157"/>
    </source>
</evidence>
<keyword evidence="6 12" id="KW-0472">Membrane</keyword>
<evidence type="ECO:0000256" key="12">
    <source>
        <dbReference type="SAM" id="Phobius"/>
    </source>
</evidence>
<keyword evidence="10" id="KW-0807">Transducer</keyword>
<dbReference type="Ensembl" id="ENSMODT00000052317.1">
    <property type="protein sequence ID" value="ENSMODP00000047065.1"/>
    <property type="gene ID" value="ENSMODG00000036999.1"/>
</dbReference>
<feature type="transmembrane region" description="Helical" evidence="12">
    <location>
        <begin position="300"/>
        <end position="328"/>
    </location>
</feature>
<evidence type="ECO:0000259" key="14">
    <source>
        <dbReference type="PROSITE" id="PS50262"/>
    </source>
</evidence>
<evidence type="ECO:0000313" key="16">
    <source>
        <dbReference type="Proteomes" id="UP000002280"/>
    </source>
</evidence>
<evidence type="ECO:0000256" key="2">
    <source>
        <dbReference type="ARBA" id="ARBA00022475"/>
    </source>
</evidence>
<dbReference type="InterPro" id="IPR017452">
    <property type="entry name" value="GPCR_Rhodpsn_7TM"/>
</dbReference>
<feature type="chain" id="PRO_5023815594" evidence="13">
    <location>
        <begin position="21"/>
        <end position="381"/>
    </location>
</feature>
<evidence type="ECO:0000256" key="13">
    <source>
        <dbReference type="SAM" id="SignalP"/>
    </source>
</evidence>
<evidence type="ECO:0000256" key="1">
    <source>
        <dbReference type="ARBA" id="ARBA00004651"/>
    </source>
</evidence>
<dbReference type="PRINTS" id="PR01429">
    <property type="entry name" value="PROTEASEAR3"/>
</dbReference>
<dbReference type="GeneID" id="103104200"/>
<keyword evidence="13" id="KW-0732">Signal</keyword>
<reference evidence="15" key="3">
    <citation type="submission" date="2025-09" db="UniProtKB">
        <authorList>
            <consortium name="Ensembl"/>
        </authorList>
    </citation>
    <scope>IDENTIFICATION</scope>
</reference>
<keyword evidence="7 11" id="KW-1015">Disulfide bond</keyword>
<feature type="disulfide bond" evidence="11">
    <location>
        <begin position="168"/>
        <end position="247"/>
    </location>
</feature>
<evidence type="ECO:0000256" key="5">
    <source>
        <dbReference type="ARBA" id="ARBA00023040"/>
    </source>
</evidence>
<evidence type="ECO:0000256" key="11">
    <source>
        <dbReference type="PIRSR" id="PIRSR603912-52"/>
    </source>
</evidence>
<dbReference type="OrthoDB" id="8859266at2759"/>
<evidence type="ECO:0000256" key="9">
    <source>
        <dbReference type="ARBA" id="ARBA00023180"/>
    </source>
</evidence>
<dbReference type="PANTHER" id="PTHR24232">
    <property type="entry name" value="G-PROTEIN COUPLED RECEPTOR"/>
    <property type="match status" value="1"/>
</dbReference>
<feature type="transmembrane region" description="Helical" evidence="12">
    <location>
        <begin position="174"/>
        <end position="199"/>
    </location>
</feature>
<dbReference type="GO" id="GO:0004930">
    <property type="term" value="F:G protein-coupled receptor activity"/>
    <property type="evidence" value="ECO:0000318"/>
    <property type="project" value="GO_Central"/>
</dbReference>
<dbReference type="InParanoid" id="A0A5F8GHR1"/>
<feature type="transmembrane region" description="Helical" evidence="12">
    <location>
        <begin position="133"/>
        <end position="154"/>
    </location>
</feature>
<dbReference type="FunCoup" id="A0A5F8GHR1">
    <property type="interactions" value="289"/>
</dbReference>
<dbReference type="Proteomes" id="UP000002280">
    <property type="component" value="Chromosome 3"/>
</dbReference>
<dbReference type="PANTHER" id="PTHR24232:SF0">
    <property type="entry name" value="PROTEINASE-ACTIVATED RECEPTOR 3"/>
    <property type="match status" value="1"/>
</dbReference>
<feature type="transmembrane region" description="Helical" evidence="12">
    <location>
        <begin position="98"/>
        <end position="121"/>
    </location>
</feature>
<accession>A0A5F8GHR1</accession>
<proteinExistence type="predicted"/>
<dbReference type="GO" id="GO:0007596">
    <property type="term" value="P:blood coagulation"/>
    <property type="evidence" value="ECO:0007669"/>
    <property type="project" value="InterPro"/>
</dbReference>
<dbReference type="GO" id="GO:0032991">
    <property type="term" value="C:protein-containing complex"/>
    <property type="evidence" value="ECO:0007669"/>
    <property type="project" value="Ensembl"/>
</dbReference>
<dbReference type="Gene3D" id="1.20.1070.10">
    <property type="entry name" value="Rhodopsin 7-helix transmembrane proteins"/>
    <property type="match status" value="1"/>
</dbReference>
<keyword evidence="4 12" id="KW-1133">Transmembrane helix</keyword>
<dbReference type="GO" id="GO:0015057">
    <property type="term" value="F:thrombin-activated receptor activity"/>
    <property type="evidence" value="ECO:0007669"/>
    <property type="project" value="InterPro"/>
</dbReference>
<keyword evidence="9" id="KW-0325">Glycoprotein</keyword>
<dbReference type="PRINTS" id="PR01428">
    <property type="entry name" value="PROTEASEAR"/>
</dbReference>
<keyword evidence="16" id="KW-1185">Reference proteome</keyword>
<keyword evidence="5" id="KW-0297">G-protein coupled receptor</keyword>
<reference evidence="15 16" key="1">
    <citation type="journal article" date="2007" name="Nature">
        <title>Genome of the marsupial Monodelphis domestica reveals innovation in non-coding sequences.</title>
        <authorList>
            <person name="Mikkelsen T.S."/>
            <person name="Wakefield M.J."/>
            <person name="Aken B."/>
            <person name="Amemiya C.T."/>
            <person name="Chang J.L."/>
            <person name="Duke S."/>
            <person name="Garber M."/>
            <person name="Gentles A.J."/>
            <person name="Goodstadt L."/>
            <person name="Heger A."/>
            <person name="Jurka J."/>
            <person name="Kamal M."/>
            <person name="Mauceli E."/>
            <person name="Searle S.M."/>
            <person name="Sharpe T."/>
            <person name="Baker M.L."/>
            <person name="Batzer M.A."/>
            <person name="Benos P.V."/>
            <person name="Belov K."/>
            <person name="Clamp M."/>
            <person name="Cook A."/>
            <person name="Cuff J."/>
            <person name="Das R."/>
            <person name="Davidow L."/>
            <person name="Deakin J.E."/>
            <person name="Fazzari M.J."/>
            <person name="Glass J.L."/>
            <person name="Grabherr M."/>
            <person name="Greally J.M."/>
            <person name="Gu W."/>
            <person name="Hore T.A."/>
            <person name="Huttley G.A."/>
            <person name="Kleber M."/>
            <person name="Jirtle R.L."/>
            <person name="Koina E."/>
            <person name="Lee J.T."/>
            <person name="Mahony S."/>
            <person name="Marra M.A."/>
            <person name="Miller R.D."/>
            <person name="Nicholls R.D."/>
            <person name="Oda M."/>
            <person name="Papenfuss A.T."/>
            <person name="Parra Z.E."/>
            <person name="Pollock D.D."/>
            <person name="Ray D.A."/>
            <person name="Schein J.E."/>
            <person name="Speed T.P."/>
            <person name="Thompson K."/>
            <person name="VandeBerg J.L."/>
            <person name="Wade C.M."/>
            <person name="Walker J.A."/>
            <person name="Waters P.D."/>
            <person name="Webber C."/>
            <person name="Weidman J.R."/>
            <person name="Xie X."/>
            <person name="Zody M.C."/>
            <person name="Baldwin J."/>
            <person name="Abdouelleil A."/>
            <person name="Abdulkadir J."/>
            <person name="Abebe A."/>
            <person name="Abera B."/>
            <person name="Abreu J."/>
            <person name="Acer S.C."/>
            <person name="Aftuck L."/>
            <person name="Alexander A."/>
            <person name="An P."/>
            <person name="Anderson E."/>
            <person name="Anderson S."/>
            <person name="Arachi H."/>
            <person name="Azer M."/>
            <person name="Bachantsang P."/>
            <person name="Barry A."/>
            <person name="Bayul T."/>
            <person name="Berlin A."/>
            <person name="Bessette D."/>
            <person name="Bloom T."/>
            <person name="Bloom T."/>
            <person name="Boguslavskiy L."/>
            <person name="Bonnet C."/>
            <person name="Boukhgalter B."/>
            <person name="Bourzgui I."/>
            <person name="Brown A."/>
            <person name="Cahill P."/>
            <person name="Channer S."/>
            <person name="Cheshatsang Y."/>
            <person name="Chuda L."/>
            <person name="Citroen M."/>
            <person name="Collymore A."/>
            <person name="Cooke P."/>
            <person name="Costello M."/>
            <person name="D'Aco K."/>
            <person name="Daza R."/>
            <person name="De Haan G."/>
            <person name="DeGray S."/>
            <person name="DeMaso C."/>
            <person name="Dhargay N."/>
            <person name="Dooley K."/>
            <person name="Dooley E."/>
            <person name="Doricent M."/>
            <person name="Dorje P."/>
            <person name="Dorjee K."/>
            <person name="Dupes A."/>
            <person name="Elong R."/>
            <person name="Falk J."/>
            <person name="Farina A."/>
            <person name="Faro S."/>
            <person name="Ferguson D."/>
            <person name="Fisher S."/>
            <person name="Foley C.D."/>
            <person name="Franke A."/>
            <person name="Friedrich D."/>
            <person name="Gadbois L."/>
            <person name="Gearin G."/>
            <person name="Gearin C.R."/>
            <person name="Giannoukos G."/>
            <person name="Goode T."/>
            <person name="Graham J."/>
            <person name="Grandbois E."/>
            <person name="Grewal S."/>
            <person name="Gyaltsen K."/>
            <person name="Hafez N."/>
            <person name="Hagos B."/>
            <person name="Hall J."/>
            <person name="Henson C."/>
            <person name="Hollinger A."/>
            <person name="Honan T."/>
            <person name="Huard M.D."/>
            <person name="Hughes L."/>
            <person name="Hurhula B."/>
            <person name="Husby M.E."/>
            <person name="Kamat A."/>
            <person name="Kanga B."/>
            <person name="Kashin S."/>
            <person name="Khazanovich D."/>
            <person name="Kisner P."/>
            <person name="Lance K."/>
            <person name="Lara M."/>
            <person name="Lee W."/>
            <person name="Lennon N."/>
            <person name="Letendre F."/>
            <person name="LeVine R."/>
            <person name="Lipovsky A."/>
            <person name="Liu X."/>
            <person name="Liu J."/>
            <person name="Liu S."/>
            <person name="Lokyitsang T."/>
            <person name="Lokyitsang Y."/>
            <person name="Lubonja R."/>
            <person name="Lui A."/>
            <person name="MacDonald P."/>
            <person name="Magnisalis V."/>
            <person name="Maru K."/>
            <person name="Matthews C."/>
            <person name="McCusker W."/>
            <person name="McDonough S."/>
            <person name="Mehta T."/>
            <person name="Meldrim J."/>
            <person name="Meneus L."/>
            <person name="Mihai O."/>
            <person name="Mihalev A."/>
            <person name="Mihova T."/>
            <person name="Mittelman R."/>
            <person name="Mlenga V."/>
            <person name="Montmayeur A."/>
            <person name="Mulrain L."/>
            <person name="Navidi A."/>
            <person name="Naylor J."/>
            <person name="Negash T."/>
            <person name="Nguyen T."/>
            <person name="Nguyen N."/>
            <person name="Nicol R."/>
            <person name="Norbu C."/>
            <person name="Norbu N."/>
            <person name="Novod N."/>
            <person name="O'Neill B."/>
            <person name="Osman S."/>
            <person name="Markiewicz E."/>
            <person name="Oyono O.L."/>
            <person name="Patti C."/>
            <person name="Phunkhang P."/>
            <person name="Pierre F."/>
            <person name="Priest M."/>
            <person name="Raghuraman S."/>
            <person name="Rege F."/>
            <person name="Reyes R."/>
            <person name="Rise C."/>
            <person name="Rogov P."/>
            <person name="Ross K."/>
            <person name="Ryan E."/>
            <person name="Settipalli S."/>
            <person name="Shea T."/>
            <person name="Sherpa N."/>
            <person name="Shi L."/>
            <person name="Shih D."/>
            <person name="Sparrow T."/>
            <person name="Spaulding J."/>
            <person name="Stalker J."/>
            <person name="Stange-Thomann N."/>
            <person name="Stavropoulos S."/>
            <person name="Stone C."/>
            <person name="Strader C."/>
            <person name="Tesfaye S."/>
            <person name="Thomson T."/>
            <person name="Thoulutsang Y."/>
            <person name="Thoulutsang D."/>
            <person name="Topham K."/>
            <person name="Topping I."/>
            <person name="Tsamla T."/>
            <person name="Vassiliev H."/>
            <person name="Vo A."/>
            <person name="Wangchuk T."/>
            <person name="Wangdi T."/>
            <person name="Weiand M."/>
            <person name="Wilkinson J."/>
            <person name="Wilson A."/>
            <person name="Yadav S."/>
            <person name="Young G."/>
            <person name="Yu Q."/>
            <person name="Zembek L."/>
            <person name="Zhong D."/>
            <person name="Zimmer A."/>
            <person name="Zwirko Z."/>
            <person name="Jaffe D.B."/>
            <person name="Alvarez P."/>
            <person name="Brockman W."/>
            <person name="Butler J."/>
            <person name="Chin C."/>
            <person name="Gnerre S."/>
            <person name="MacCallum I."/>
            <person name="Graves J.A."/>
            <person name="Ponting C.P."/>
            <person name="Breen M."/>
            <person name="Samollow P.B."/>
            <person name="Lander E.S."/>
            <person name="Lindblad-Toh K."/>
        </authorList>
    </citation>
    <scope>NUCLEOTIDE SEQUENCE [LARGE SCALE GENOMIC DNA]</scope>
</reference>
<feature type="transmembrane region" description="Helical" evidence="12">
    <location>
        <begin position="340"/>
        <end position="363"/>
    </location>
</feature>
<organism evidence="15 16">
    <name type="scientific">Monodelphis domestica</name>
    <name type="common">Gray short-tailed opossum</name>
    <dbReference type="NCBI Taxonomy" id="13616"/>
    <lineage>
        <taxon>Eukaryota</taxon>
        <taxon>Metazoa</taxon>
        <taxon>Chordata</taxon>
        <taxon>Craniata</taxon>
        <taxon>Vertebrata</taxon>
        <taxon>Euteleostomi</taxon>
        <taxon>Mammalia</taxon>
        <taxon>Metatheria</taxon>
        <taxon>Didelphimorphia</taxon>
        <taxon>Didelphidae</taxon>
        <taxon>Monodelphis</taxon>
    </lineage>
</organism>
<feature type="domain" description="G-protein coupled receptors family 1 profile" evidence="14">
    <location>
        <begin position="113"/>
        <end position="361"/>
    </location>
</feature>
<keyword evidence="8" id="KW-0675">Receptor</keyword>
<feature type="transmembrane region" description="Helical" evidence="12">
    <location>
        <begin position="262"/>
        <end position="288"/>
    </location>
</feature>
<dbReference type="PROSITE" id="PS50262">
    <property type="entry name" value="G_PROTEIN_RECEP_F1_2"/>
    <property type="match status" value="1"/>
</dbReference>
<dbReference type="CTD" id="2151"/>
<gene>
    <name evidence="15" type="primary">F2RL2</name>
</gene>